<evidence type="ECO:0000313" key="4">
    <source>
        <dbReference type="EMBL" id="MDT0615394.1"/>
    </source>
</evidence>
<gene>
    <name evidence="4" type="ORF">RM812_35160</name>
</gene>
<dbReference type="EC" id="1.6.99.-" evidence="4"/>
<accession>A0ABU3AYX6</accession>
<sequence>MSTSGTEAHRALLVLAHPRGDSLTGLSGERARRRLAHSGYAVDVLDLHAEGFDPRMDPADEPDWHDPGKRYTDEVHAHMDRLASADAVVVVFPVWWFDVPAILKGWIDRVWNHGFAYGPEPTALAAKRILWLGLAGGSRRSYAEQGLDAMIDRHLRVGISEFCGIKDVTVHLVHDTVSDEPQEKVRQYVAESVDAALAGFLVADGSAGPDGAETAASRS</sequence>
<dbReference type="NCBIfam" id="NF007280">
    <property type="entry name" value="PRK09739.1"/>
    <property type="match status" value="1"/>
</dbReference>
<keyword evidence="5" id="KW-1185">Reference proteome</keyword>
<reference evidence="4" key="1">
    <citation type="submission" date="2024-05" db="EMBL/GenBank/DDBJ databases">
        <title>30 novel species of actinomycetes from the DSMZ collection.</title>
        <authorList>
            <person name="Nouioui I."/>
        </authorList>
    </citation>
    <scope>NUCLEOTIDE SEQUENCE</scope>
    <source>
        <strain evidence="4">DSM 40712</strain>
    </source>
</reference>
<dbReference type="PANTHER" id="PTHR10204:SF34">
    <property type="entry name" value="NAD(P)H DEHYDROGENASE [QUINONE] 1 ISOFORM 1"/>
    <property type="match status" value="1"/>
</dbReference>
<dbReference type="GO" id="GO:0016491">
    <property type="term" value="F:oxidoreductase activity"/>
    <property type="evidence" value="ECO:0007669"/>
    <property type="project" value="UniProtKB-KW"/>
</dbReference>
<dbReference type="PANTHER" id="PTHR10204">
    <property type="entry name" value="NAD P H OXIDOREDUCTASE-RELATED"/>
    <property type="match status" value="1"/>
</dbReference>
<keyword evidence="2 4" id="KW-0560">Oxidoreductase</keyword>
<comment type="similarity">
    <text evidence="1">Belongs to the NAD(P)H dehydrogenase (quinone) family.</text>
</comment>
<name>A0ABU3AYX6_9ACTN</name>
<evidence type="ECO:0000256" key="2">
    <source>
        <dbReference type="ARBA" id="ARBA00023002"/>
    </source>
</evidence>
<feature type="domain" description="Flavodoxin-like fold" evidence="3">
    <location>
        <begin position="10"/>
        <end position="191"/>
    </location>
</feature>
<organism evidence="4 5">
    <name type="scientific">Streptomyces lancefieldiae</name>
    <dbReference type="NCBI Taxonomy" id="3075520"/>
    <lineage>
        <taxon>Bacteria</taxon>
        <taxon>Bacillati</taxon>
        <taxon>Actinomycetota</taxon>
        <taxon>Actinomycetes</taxon>
        <taxon>Kitasatosporales</taxon>
        <taxon>Streptomycetaceae</taxon>
        <taxon>Streptomyces</taxon>
    </lineage>
</organism>
<dbReference type="SUPFAM" id="SSF52218">
    <property type="entry name" value="Flavoproteins"/>
    <property type="match status" value="1"/>
</dbReference>
<dbReference type="InterPro" id="IPR003680">
    <property type="entry name" value="Flavodoxin_fold"/>
</dbReference>
<dbReference type="InterPro" id="IPR051545">
    <property type="entry name" value="NAD(P)H_dehydrogenase_qn"/>
</dbReference>
<evidence type="ECO:0000313" key="5">
    <source>
        <dbReference type="Proteomes" id="UP001180724"/>
    </source>
</evidence>
<dbReference type="RefSeq" id="WP_311582566.1">
    <property type="nucleotide sequence ID" value="NZ_JAVRFH010000060.1"/>
</dbReference>
<comment type="caution">
    <text evidence="4">The sequence shown here is derived from an EMBL/GenBank/DDBJ whole genome shotgun (WGS) entry which is preliminary data.</text>
</comment>
<dbReference type="Gene3D" id="3.40.50.360">
    <property type="match status" value="1"/>
</dbReference>
<dbReference type="InterPro" id="IPR029039">
    <property type="entry name" value="Flavoprotein-like_sf"/>
</dbReference>
<evidence type="ECO:0000256" key="1">
    <source>
        <dbReference type="ARBA" id="ARBA00006252"/>
    </source>
</evidence>
<protein>
    <submittedName>
        <fullName evidence="4">NAD(P)H oxidoreductase</fullName>
        <ecNumber evidence="4">1.6.99.-</ecNumber>
    </submittedName>
</protein>
<proteinExistence type="inferred from homology"/>
<dbReference type="EMBL" id="JAVRFH010000060">
    <property type="protein sequence ID" value="MDT0615394.1"/>
    <property type="molecule type" value="Genomic_DNA"/>
</dbReference>
<dbReference type="Proteomes" id="UP001180724">
    <property type="component" value="Unassembled WGS sequence"/>
</dbReference>
<dbReference type="Pfam" id="PF02525">
    <property type="entry name" value="Flavodoxin_2"/>
    <property type="match status" value="1"/>
</dbReference>
<evidence type="ECO:0000259" key="3">
    <source>
        <dbReference type="Pfam" id="PF02525"/>
    </source>
</evidence>